<proteinExistence type="predicted"/>
<protein>
    <submittedName>
        <fullName evidence="1">Uncharacterized protein</fullName>
    </submittedName>
</protein>
<comment type="caution">
    <text evidence="1">The sequence shown here is derived from an EMBL/GenBank/DDBJ whole genome shotgun (WGS) entry which is preliminary data.</text>
</comment>
<reference evidence="1" key="1">
    <citation type="journal article" date="2021" name="PeerJ">
        <title>Extensive microbial diversity within the chicken gut microbiome revealed by metagenomics and culture.</title>
        <authorList>
            <person name="Gilroy R."/>
            <person name="Ravi A."/>
            <person name="Getino M."/>
            <person name="Pursley I."/>
            <person name="Horton D.L."/>
            <person name="Alikhan N.F."/>
            <person name="Baker D."/>
            <person name="Gharbi K."/>
            <person name="Hall N."/>
            <person name="Watson M."/>
            <person name="Adriaenssens E.M."/>
            <person name="Foster-Nyarko E."/>
            <person name="Jarju S."/>
            <person name="Secka A."/>
            <person name="Antonio M."/>
            <person name="Oren A."/>
            <person name="Chaudhuri R.R."/>
            <person name="La Ragione R."/>
            <person name="Hildebrand F."/>
            <person name="Pallen M.J."/>
        </authorList>
    </citation>
    <scope>NUCLEOTIDE SEQUENCE</scope>
    <source>
        <strain evidence="1">ChiHecec1B25-7008</strain>
    </source>
</reference>
<evidence type="ECO:0000313" key="2">
    <source>
        <dbReference type="Proteomes" id="UP000823860"/>
    </source>
</evidence>
<name>A0A9D2KTD4_9BACE</name>
<dbReference type="AlphaFoldDB" id="A0A9D2KTD4"/>
<dbReference type="Proteomes" id="UP000823860">
    <property type="component" value="Unassembled WGS sequence"/>
</dbReference>
<reference evidence="1" key="2">
    <citation type="submission" date="2021-04" db="EMBL/GenBank/DDBJ databases">
        <authorList>
            <person name="Gilroy R."/>
        </authorList>
    </citation>
    <scope>NUCLEOTIDE SEQUENCE</scope>
    <source>
        <strain evidence="1">ChiHecec1B25-7008</strain>
    </source>
</reference>
<gene>
    <name evidence="1" type="ORF">H9785_09535</name>
</gene>
<accession>A0A9D2KTD4</accession>
<sequence>MNKNIIVQENAGRVRVEMSIRQWREYEKAMRSYELAKKIARANRNADKAPVMSLQEAEDFIKSL</sequence>
<dbReference type="EMBL" id="DWZE01000118">
    <property type="protein sequence ID" value="HJA84197.1"/>
    <property type="molecule type" value="Genomic_DNA"/>
</dbReference>
<evidence type="ECO:0000313" key="1">
    <source>
        <dbReference type="EMBL" id="HJA84197.1"/>
    </source>
</evidence>
<organism evidence="1 2">
    <name type="scientific">Candidatus Bacteroides intestinavium</name>
    <dbReference type="NCBI Taxonomy" id="2838469"/>
    <lineage>
        <taxon>Bacteria</taxon>
        <taxon>Pseudomonadati</taxon>
        <taxon>Bacteroidota</taxon>
        <taxon>Bacteroidia</taxon>
        <taxon>Bacteroidales</taxon>
        <taxon>Bacteroidaceae</taxon>
        <taxon>Bacteroides</taxon>
    </lineage>
</organism>